<accession>A0A4R5QNM7</accession>
<name>A0A4R5QNM7_9PROT</name>
<dbReference type="RefSeq" id="WP_133286595.1">
    <property type="nucleotide sequence ID" value="NZ_SMSJ01000001.1"/>
</dbReference>
<sequence>MSESQWYLTIRRYSGNGAPEEIAQRIRDGLLPTLRQEPSFRAYYVARIDGGGGIFSATVFDDQATARRINDHVLGWAGGALADLLTGTPLITRAAVTVHLDAERKGGESYMLVRMTEGLGPSAGTLPAFQDKLVPLTLEQPGFRHLYTGRDETQPDRALAVSVFTNRSTATAAHAQVAALMAQNRDIWPRSPQVLMAGEVIVAALA</sequence>
<keyword evidence="2" id="KW-1185">Reference proteome</keyword>
<evidence type="ECO:0000313" key="2">
    <source>
        <dbReference type="Proteomes" id="UP000295096"/>
    </source>
</evidence>
<evidence type="ECO:0000313" key="1">
    <source>
        <dbReference type="EMBL" id="TDH64439.1"/>
    </source>
</evidence>
<proteinExistence type="predicted"/>
<dbReference type="Proteomes" id="UP000295096">
    <property type="component" value="Unassembled WGS sequence"/>
</dbReference>
<reference evidence="1 2" key="1">
    <citation type="journal article" date="2016" name="J. Microbiol.">
        <title>Dankookia rubra gen. nov., sp. nov., an alphaproteobacterium isolated from sediment of a shallow stream.</title>
        <authorList>
            <person name="Kim W.H."/>
            <person name="Kim D.H."/>
            <person name="Kang K."/>
            <person name="Ahn T.Y."/>
        </authorList>
    </citation>
    <scope>NUCLEOTIDE SEQUENCE [LARGE SCALE GENOMIC DNA]</scope>
    <source>
        <strain evidence="1 2">JCM30602</strain>
    </source>
</reference>
<dbReference type="OrthoDB" id="7260309at2"/>
<evidence type="ECO:0008006" key="3">
    <source>
        <dbReference type="Google" id="ProtNLM"/>
    </source>
</evidence>
<dbReference type="AlphaFoldDB" id="A0A4R5QNM7"/>
<organism evidence="1 2">
    <name type="scientific">Dankookia rubra</name>
    <dbReference type="NCBI Taxonomy" id="1442381"/>
    <lineage>
        <taxon>Bacteria</taxon>
        <taxon>Pseudomonadati</taxon>
        <taxon>Pseudomonadota</taxon>
        <taxon>Alphaproteobacteria</taxon>
        <taxon>Acetobacterales</taxon>
        <taxon>Roseomonadaceae</taxon>
        <taxon>Dankookia</taxon>
    </lineage>
</organism>
<gene>
    <name evidence="1" type="ORF">E2C06_00390</name>
</gene>
<protein>
    <recommendedName>
        <fullName evidence="3">ABM domain-containing protein</fullName>
    </recommendedName>
</protein>
<comment type="caution">
    <text evidence="1">The sequence shown here is derived from an EMBL/GenBank/DDBJ whole genome shotgun (WGS) entry which is preliminary data.</text>
</comment>
<dbReference type="EMBL" id="SMSJ01000001">
    <property type="protein sequence ID" value="TDH64439.1"/>
    <property type="molecule type" value="Genomic_DNA"/>
</dbReference>